<proteinExistence type="predicted"/>
<dbReference type="RefSeq" id="WP_134982010.1">
    <property type="nucleotide sequence ID" value="NZ_JAGFPW010000005.1"/>
</dbReference>
<dbReference type="EMBL" id="JAGFPW010000005">
    <property type="protein sequence ID" value="MBO3794251.1"/>
    <property type="molecule type" value="Genomic_DNA"/>
</dbReference>
<reference evidence="1" key="1">
    <citation type="submission" date="2021-03" db="EMBL/GenBank/DDBJ databases">
        <title>Isolation of Bacillus subtilis from fermented food sample.</title>
        <authorList>
            <person name="Lakshmanan V."/>
            <person name="Athira K."/>
            <person name="Rajagopal K."/>
        </authorList>
    </citation>
    <scope>NUCLEOTIDE SEQUENCE</scope>
    <source>
        <strain evidence="1">S1</strain>
    </source>
</reference>
<accession>A0A8I2B8I0</accession>
<dbReference type="Proteomes" id="UP000665181">
    <property type="component" value="Unassembled WGS sequence"/>
</dbReference>
<dbReference type="AlphaFoldDB" id="A0A8I2B8I0"/>
<protein>
    <submittedName>
        <fullName evidence="1">Uncharacterized protein</fullName>
    </submittedName>
</protein>
<gene>
    <name evidence="1" type="ORF">J5227_08005</name>
</gene>
<organism evidence="1 2">
    <name type="scientific">Bacillus subtilis</name>
    <dbReference type="NCBI Taxonomy" id="1423"/>
    <lineage>
        <taxon>Bacteria</taxon>
        <taxon>Bacillati</taxon>
        <taxon>Bacillota</taxon>
        <taxon>Bacilli</taxon>
        <taxon>Bacillales</taxon>
        <taxon>Bacillaceae</taxon>
        <taxon>Bacillus</taxon>
    </lineage>
</organism>
<sequence>MALDSNRPLTSVHNDQNGIWEGAGWGLGAGAVATGMMYGATMHGTKHLQNLNMSMLGKKQGRLYEMNERNAAFGKKAYSEEALQRKALEMEARAGRNAKMLSTMQAGGKFAFGSGKRAMIAGATGLLGGALIGGISDSLR</sequence>
<evidence type="ECO:0000313" key="1">
    <source>
        <dbReference type="EMBL" id="MBO3794251.1"/>
    </source>
</evidence>
<comment type="caution">
    <text evidence="1">The sequence shown here is derived from an EMBL/GenBank/DDBJ whole genome shotgun (WGS) entry which is preliminary data.</text>
</comment>
<evidence type="ECO:0000313" key="2">
    <source>
        <dbReference type="Proteomes" id="UP000665181"/>
    </source>
</evidence>
<name>A0A8I2B8I0_BACIU</name>